<evidence type="ECO:0000259" key="1">
    <source>
        <dbReference type="PROSITE" id="PS50041"/>
    </source>
</evidence>
<name>A0A0N4UMK0_DRAME</name>
<sequence length="151" mass="17166">LQVVQEVFARQIMFVQQVDAYVTHWRKPFKSCYYVNHGSYNYHGANIECTAHNAHVASIHSQAEMDFVNNLVGGRTFWIGLRKNGFGFKWDDGTAVNYTNYRGREPDNCCPIGGAFCTLVNYIGSFGQWDDAGCDRAWRVQTSIVCKKPLV</sequence>
<accession>A0A0N4UMK0</accession>
<dbReference type="Pfam" id="PF00059">
    <property type="entry name" value="Lectin_C"/>
    <property type="match status" value="1"/>
</dbReference>
<dbReference type="InterPro" id="IPR016186">
    <property type="entry name" value="C-type_lectin-like/link_sf"/>
</dbReference>
<dbReference type="InterPro" id="IPR001304">
    <property type="entry name" value="C-type_lectin-like"/>
</dbReference>
<evidence type="ECO:0000313" key="3">
    <source>
        <dbReference type="WBParaSite" id="DME_0000908101-mRNA-1"/>
    </source>
</evidence>
<dbReference type="Proteomes" id="UP000038040">
    <property type="component" value="Unplaced"/>
</dbReference>
<reference evidence="3" key="1">
    <citation type="submission" date="2017-02" db="UniProtKB">
        <authorList>
            <consortium name="WormBaseParasite"/>
        </authorList>
    </citation>
    <scope>IDENTIFICATION</scope>
</reference>
<evidence type="ECO:0000313" key="2">
    <source>
        <dbReference type="Proteomes" id="UP000038040"/>
    </source>
</evidence>
<dbReference type="SUPFAM" id="SSF56436">
    <property type="entry name" value="C-type lectin-like"/>
    <property type="match status" value="1"/>
</dbReference>
<dbReference type="InterPro" id="IPR050111">
    <property type="entry name" value="C-type_lectin/snaclec_domain"/>
</dbReference>
<dbReference type="SMART" id="SM00034">
    <property type="entry name" value="CLECT"/>
    <property type="match status" value="1"/>
</dbReference>
<dbReference type="InterPro" id="IPR016187">
    <property type="entry name" value="CTDL_fold"/>
</dbReference>
<feature type="domain" description="C-type lectin" evidence="1">
    <location>
        <begin position="32"/>
        <end position="136"/>
    </location>
</feature>
<dbReference type="WBParaSite" id="DME_0000908101-mRNA-1">
    <property type="protein sequence ID" value="DME_0000908101-mRNA-1"/>
    <property type="gene ID" value="DME_0000908101"/>
</dbReference>
<dbReference type="PANTHER" id="PTHR22803">
    <property type="entry name" value="MANNOSE, PHOSPHOLIPASE, LECTIN RECEPTOR RELATED"/>
    <property type="match status" value="1"/>
</dbReference>
<dbReference type="AlphaFoldDB" id="A0A0N4UMK0"/>
<proteinExistence type="predicted"/>
<dbReference type="CDD" id="cd00037">
    <property type="entry name" value="CLECT"/>
    <property type="match status" value="1"/>
</dbReference>
<protein>
    <submittedName>
        <fullName evidence="3">C-type lectin domain-containing protein</fullName>
    </submittedName>
</protein>
<dbReference type="PROSITE" id="PS50041">
    <property type="entry name" value="C_TYPE_LECTIN_2"/>
    <property type="match status" value="1"/>
</dbReference>
<dbReference type="Gene3D" id="3.10.100.10">
    <property type="entry name" value="Mannose-Binding Protein A, subunit A"/>
    <property type="match status" value="1"/>
</dbReference>
<organism evidence="2 3">
    <name type="scientific">Dracunculus medinensis</name>
    <name type="common">Guinea worm</name>
    <dbReference type="NCBI Taxonomy" id="318479"/>
    <lineage>
        <taxon>Eukaryota</taxon>
        <taxon>Metazoa</taxon>
        <taxon>Ecdysozoa</taxon>
        <taxon>Nematoda</taxon>
        <taxon>Chromadorea</taxon>
        <taxon>Rhabditida</taxon>
        <taxon>Spirurina</taxon>
        <taxon>Dracunculoidea</taxon>
        <taxon>Dracunculidae</taxon>
        <taxon>Dracunculus</taxon>
    </lineage>
</organism>